<dbReference type="InterPro" id="IPR055312">
    <property type="entry name" value="FBL15-like"/>
</dbReference>
<dbReference type="SUPFAM" id="SSF81383">
    <property type="entry name" value="F-box domain"/>
    <property type="match status" value="1"/>
</dbReference>
<protein>
    <recommendedName>
        <fullName evidence="4">F-box domain-containing protein</fullName>
    </recommendedName>
</protein>
<dbReference type="Proteomes" id="UP000275267">
    <property type="component" value="Unassembled WGS sequence"/>
</dbReference>
<reference evidence="3" key="1">
    <citation type="journal article" date="2019" name="Nat. Commun.">
        <title>The genome of broomcorn millet.</title>
        <authorList>
            <person name="Zou C."/>
            <person name="Miki D."/>
            <person name="Li D."/>
            <person name="Tang Q."/>
            <person name="Xiao L."/>
            <person name="Rajput S."/>
            <person name="Deng P."/>
            <person name="Jia W."/>
            <person name="Huang R."/>
            <person name="Zhang M."/>
            <person name="Sun Y."/>
            <person name="Hu J."/>
            <person name="Fu X."/>
            <person name="Schnable P.S."/>
            <person name="Li F."/>
            <person name="Zhang H."/>
            <person name="Feng B."/>
            <person name="Zhu X."/>
            <person name="Liu R."/>
            <person name="Schnable J.C."/>
            <person name="Zhu J.-K."/>
            <person name="Zhang H."/>
        </authorList>
    </citation>
    <scope>NUCLEOTIDE SEQUENCE [LARGE SCALE GENOMIC DNA]</scope>
</reference>
<comment type="caution">
    <text evidence="2">The sequence shown here is derived from an EMBL/GenBank/DDBJ whole genome shotgun (WGS) entry which is preliminary data.</text>
</comment>
<dbReference type="PANTHER" id="PTHR34709">
    <property type="entry name" value="OS10G0396666 PROTEIN"/>
    <property type="match status" value="1"/>
</dbReference>
<dbReference type="AlphaFoldDB" id="A0A3L6PFG6"/>
<evidence type="ECO:0000313" key="2">
    <source>
        <dbReference type="EMBL" id="RLM56230.1"/>
    </source>
</evidence>
<accession>A0A3L6PFG6</accession>
<feature type="compositionally biased region" description="Pro residues" evidence="1">
    <location>
        <begin position="83"/>
        <end position="98"/>
    </location>
</feature>
<organism evidence="2 3">
    <name type="scientific">Panicum miliaceum</name>
    <name type="common">Proso millet</name>
    <name type="synonym">Broomcorn millet</name>
    <dbReference type="NCBI Taxonomy" id="4540"/>
    <lineage>
        <taxon>Eukaryota</taxon>
        <taxon>Viridiplantae</taxon>
        <taxon>Streptophyta</taxon>
        <taxon>Embryophyta</taxon>
        <taxon>Tracheophyta</taxon>
        <taxon>Spermatophyta</taxon>
        <taxon>Magnoliopsida</taxon>
        <taxon>Liliopsida</taxon>
        <taxon>Poales</taxon>
        <taxon>Poaceae</taxon>
        <taxon>PACMAD clade</taxon>
        <taxon>Panicoideae</taxon>
        <taxon>Panicodae</taxon>
        <taxon>Paniceae</taxon>
        <taxon>Panicinae</taxon>
        <taxon>Panicum</taxon>
        <taxon>Panicum sect. Panicum</taxon>
    </lineage>
</organism>
<gene>
    <name evidence="2" type="ORF">C2845_PM10G03490</name>
</gene>
<sequence>MGSTAAAEEDARVAKRARLAPPAGDADLISGLDDDVLLRVLGLAGDARDAARTGALSRRWLGLWTRAPALRFASQPGGFWSGTPPPSTPPSPGAPDPAAPSSACRSRTPRAPSSTRWNSRRSPTPRSGGSRAPGTP</sequence>
<name>A0A3L6PFG6_PANMI</name>
<feature type="region of interest" description="Disordered" evidence="1">
    <location>
        <begin position="73"/>
        <end position="136"/>
    </location>
</feature>
<dbReference type="PANTHER" id="PTHR34709:SF28">
    <property type="entry name" value="OS08G0272601 PROTEIN"/>
    <property type="match status" value="1"/>
</dbReference>
<evidence type="ECO:0000256" key="1">
    <source>
        <dbReference type="SAM" id="MobiDB-lite"/>
    </source>
</evidence>
<keyword evidence="3" id="KW-1185">Reference proteome</keyword>
<proteinExistence type="predicted"/>
<evidence type="ECO:0000313" key="3">
    <source>
        <dbReference type="Proteomes" id="UP000275267"/>
    </source>
</evidence>
<dbReference type="InterPro" id="IPR036047">
    <property type="entry name" value="F-box-like_dom_sf"/>
</dbReference>
<dbReference type="EMBL" id="PQIB02000018">
    <property type="protein sequence ID" value="RLM56230.1"/>
    <property type="molecule type" value="Genomic_DNA"/>
</dbReference>
<evidence type="ECO:0008006" key="4">
    <source>
        <dbReference type="Google" id="ProtNLM"/>
    </source>
</evidence>
<feature type="compositionally biased region" description="Low complexity" evidence="1">
    <location>
        <begin position="99"/>
        <end position="136"/>
    </location>
</feature>